<dbReference type="EMBL" id="JBBPFD010000653">
    <property type="protein sequence ID" value="KAK7878037.1"/>
    <property type="molecule type" value="Genomic_DNA"/>
</dbReference>
<proteinExistence type="predicted"/>
<sequence>MLRSRAADCLGSVDVRVGVRGWRSVGDRCGEGVLRFKLQPDERTVGAQAGDGDMLHEPSRTLRTSGTSLLLVPRVRTKYGPESGLNLDQSQD</sequence>
<evidence type="ECO:0000313" key="1">
    <source>
        <dbReference type="EMBL" id="KAK7878037.1"/>
    </source>
</evidence>
<protein>
    <submittedName>
        <fullName evidence="1">Uncharacterized protein</fullName>
    </submittedName>
</protein>
<organism evidence="1 2">
    <name type="scientific">Mugilogobius chulae</name>
    <name type="common">yellowstripe goby</name>
    <dbReference type="NCBI Taxonomy" id="88201"/>
    <lineage>
        <taxon>Eukaryota</taxon>
        <taxon>Metazoa</taxon>
        <taxon>Chordata</taxon>
        <taxon>Craniata</taxon>
        <taxon>Vertebrata</taxon>
        <taxon>Euteleostomi</taxon>
        <taxon>Actinopterygii</taxon>
        <taxon>Neopterygii</taxon>
        <taxon>Teleostei</taxon>
        <taxon>Neoteleostei</taxon>
        <taxon>Acanthomorphata</taxon>
        <taxon>Gobiaria</taxon>
        <taxon>Gobiiformes</taxon>
        <taxon>Gobioidei</taxon>
        <taxon>Gobiidae</taxon>
        <taxon>Gobionellinae</taxon>
        <taxon>Mugilogobius</taxon>
    </lineage>
</organism>
<name>A0AAW0MGC9_9GOBI</name>
<gene>
    <name evidence="1" type="ORF">WMY93_031306</name>
</gene>
<dbReference type="Proteomes" id="UP001460270">
    <property type="component" value="Unassembled WGS sequence"/>
</dbReference>
<dbReference type="AlphaFoldDB" id="A0AAW0MGC9"/>
<comment type="caution">
    <text evidence="1">The sequence shown here is derived from an EMBL/GenBank/DDBJ whole genome shotgun (WGS) entry which is preliminary data.</text>
</comment>
<evidence type="ECO:0000313" key="2">
    <source>
        <dbReference type="Proteomes" id="UP001460270"/>
    </source>
</evidence>
<keyword evidence="2" id="KW-1185">Reference proteome</keyword>
<reference evidence="2" key="1">
    <citation type="submission" date="2024-04" db="EMBL/GenBank/DDBJ databases">
        <title>Salinicola lusitanus LLJ914,a marine bacterium isolated from the Okinawa Trough.</title>
        <authorList>
            <person name="Li J."/>
        </authorList>
    </citation>
    <scope>NUCLEOTIDE SEQUENCE [LARGE SCALE GENOMIC DNA]</scope>
</reference>
<accession>A0AAW0MGC9</accession>